<name>A0A6P2PBD8_BURL3</name>
<protein>
    <submittedName>
        <fullName evidence="3">Putative lipoprotein</fullName>
    </submittedName>
</protein>
<dbReference type="PANTHER" id="PTHR36509">
    <property type="entry name" value="BLL3101 PROTEIN"/>
    <property type="match status" value="1"/>
</dbReference>
<dbReference type="InterPro" id="IPR010621">
    <property type="entry name" value="DUF1214"/>
</dbReference>
<organism evidence="3 4">
    <name type="scientific">Burkholderia lata (strain ATCC 17760 / DSM 23089 / LMG 22485 / NCIMB 9086 / R18194 / 383)</name>
    <dbReference type="NCBI Taxonomy" id="482957"/>
    <lineage>
        <taxon>Bacteria</taxon>
        <taxon>Pseudomonadati</taxon>
        <taxon>Pseudomonadota</taxon>
        <taxon>Betaproteobacteria</taxon>
        <taxon>Burkholderiales</taxon>
        <taxon>Burkholderiaceae</taxon>
        <taxon>Burkholderia</taxon>
        <taxon>Burkholderia cepacia complex</taxon>
    </lineage>
</organism>
<dbReference type="Gene3D" id="2.60.120.600">
    <property type="entry name" value="Domain of unknown function DUF1214, C-terminal domain"/>
    <property type="match status" value="1"/>
</dbReference>
<dbReference type="InterPro" id="IPR010679">
    <property type="entry name" value="DUF1254"/>
</dbReference>
<dbReference type="Gene3D" id="2.60.40.1610">
    <property type="entry name" value="Domain of unknown function DUF1254"/>
    <property type="match status" value="1"/>
</dbReference>
<keyword evidence="3" id="KW-0449">Lipoprotein</keyword>
<dbReference type="Pfam" id="PF06863">
    <property type="entry name" value="DUF1254"/>
    <property type="match status" value="1"/>
</dbReference>
<feature type="domain" description="DUF1214" evidence="1">
    <location>
        <begin position="353"/>
        <end position="465"/>
    </location>
</feature>
<dbReference type="PANTHER" id="PTHR36509:SF2">
    <property type="entry name" value="BLL3101 PROTEIN"/>
    <property type="match status" value="1"/>
</dbReference>
<evidence type="ECO:0000313" key="3">
    <source>
        <dbReference type="EMBL" id="VWC04029.1"/>
    </source>
</evidence>
<dbReference type="Pfam" id="PF06742">
    <property type="entry name" value="DUF1214"/>
    <property type="match status" value="1"/>
</dbReference>
<evidence type="ECO:0000313" key="4">
    <source>
        <dbReference type="Proteomes" id="UP000494170"/>
    </source>
</evidence>
<feature type="domain" description="DUF1254" evidence="2">
    <location>
        <begin position="90"/>
        <end position="219"/>
    </location>
</feature>
<proteinExistence type="predicted"/>
<dbReference type="InterPro" id="IPR037049">
    <property type="entry name" value="DUF1214_C_sf"/>
</dbReference>
<dbReference type="InterPro" id="IPR037050">
    <property type="entry name" value="DUF1254_sf"/>
</dbReference>
<reference evidence="3 4" key="1">
    <citation type="submission" date="2019-09" db="EMBL/GenBank/DDBJ databases">
        <authorList>
            <person name="Depoorter E."/>
        </authorList>
    </citation>
    <scope>NUCLEOTIDE SEQUENCE [LARGE SCALE GENOMIC DNA]</scope>
    <source>
        <strain evidence="3">LMG 6863</strain>
    </source>
</reference>
<gene>
    <name evidence="3" type="ORF">BLA6863_05010</name>
</gene>
<sequence length="482" mass="52379">MTLSARKPPGSAPFSRYAPFPRRPRVRRIVCATALAVSAVLSAPAARADEPATGTLIREAYDYAFPLFKLSQYRWTALETTGARTSTTLNRFAHAREIATPDDRWANSPIVDALYSTAWIDLAHGPVMIDTPDTAGRYTVLTLIDFYSNTFFYAGHRTTGTAPQHYLLVGPGWKGAVPDGVRLVRAPANDVYVNLRVAVDGPADLAAAHAVQDGFRITPESAAADVNVHAPSRIRPRGDDAQNFVAIANQMLALDPPPAHDRALIERYRRIGICGAECSWDRLPDDVRAAWTAAYPALEQQFVKTYLAAAGSHGWINYNPPGSKLGTTEQRDYPLRALALAMGMGILGVSRDEANYWITFRDAHAQPLLGSRRYRLRLPPGGIPSNAFWSVSLYAVDPDGQFLNANPIGRYQIGSRTRGLAVNPDGSIDIVLQAARPDGASAANWLPTPADGRPFTLFARAYEPTGSVLQGTFAMPSAEPVQ</sequence>
<dbReference type="EMBL" id="CABVPY010000037">
    <property type="protein sequence ID" value="VWC04029.1"/>
    <property type="molecule type" value="Genomic_DNA"/>
</dbReference>
<evidence type="ECO:0000259" key="1">
    <source>
        <dbReference type="Pfam" id="PF06742"/>
    </source>
</evidence>
<dbReference type="SUPFAM" id="SSF160935">
    <property type="entry name" value="VPA0735-like"/>
    <property type="match status" value="1"/>
</dbReference>
<dbReference type="RefSeq" id="WP_174944095.1">
    <property type="nucleotide sequence ID" value="NZ_CABVPY010000037.1"/>
</dbReference>
<dbReference type="Proteomes" id="UP000494170">
    <property type="component" value="Unassembled WGS sequence"/>
</dbReference>
<dbReference type="AlphaFoldDB" id="A0A6P2PBD8"/>
<accession>A0A6P2PBD8</accession>
<evidence type="ECO:0000259" key="2">
    <source>
        <dbReference type="Pfam" id="PF06863"/>
    </source>
</evidence>